<comment type="similarity">
    <text evidence="1 12">Belongs to the DNA polymerase type-Y family.</text>
</comment>
<dbReference type="InterPro" id="IPR043128">
    <property type="entry name" value="Rev_trsase/Diguanyl_cyclase"/>
</dbReference>
<dbReference type="HAMAP" id="MF_01113">
    <property type="entry name" value="DNApol_IV"/>
    <property type="match status" value="1"/>
</dbReference>
<dbReference type="SUPFAM" id="SSF100879">
    <property type="entry name" value="Lesion bypass DNA polymerase (Y-family), little finger domain"/>
    <property type="match status" value="1"/>
</dbReference>
<evidence type="ECO:0000256" key="1">
    <source>
        <dbReference type="ARBA" id="ARBA00010945"/>
    </source>
</evidence>
<dbReference type="GO" id="GO:0006261">
    <property type="term" value="P:DNA-templated DNA replication"/>
    <property type="evidence" value="ECO:0007669"/>
    <property type="project" value="UniProtKB-UniRule"/>
</dbReference>
<dbReference type="InterPro" id="IPR001126">
    <property type="entry name" value="UmuC"/>
</dbReference>
<dbReference type="GO" id="GO:0006281">
    <property type="term" value="P:DNA repair"/>
    <property type="evidence" value="ECO:0007669"/>
    <property type="project" value="UniProtKB-UniRule"/>
</dbReference>
<evidence type="ECO:0000256" key="11">
    <source>
        <dbReference type="ARBA" id="ARBA00049244"/>
    </source>
</evidence>
<comment type="cofactor">
    <cofactor evidence="12">
        <name>Mg(2+)</name>
        <dbReference type="ChEBI" id="CHEBI:18420"/>
    </cofactor>
    <text evidence="12">Binds 2 magnesium ions per subunit.</text>
</comment>
<dbReference type="Gene3D" id="3.40.1170.60">
    <property type="match status" value="1"/>
</dbReference>
<keyword evidence="12" id="KW-0963">Cytoplasm</keyword>
<evidence type="ECO:0000256" key="8">
    <source>
        <dbReference type="ARBA" id="ARBA00022842"/>
    </source>
</evidence>
<dbReference type="GO" id="GO:0000287">
    <property type="term" value="F:magnesium ion binding"/>
    <property type="evidence" value="ECO:0007669"/>
    <property type="project" value="UniProtKB-UniRule"/>
</dbReference>
<evidence type="ECO:0000256" key="6">
    <source>
        <dbReference type="ARBA" id="ARBA00022723"/>
    </source>
</evidence>
<comment type="function">
    <text evidence="12">Poorly processive, error-prone DNA polymerase involved in untargeted mutagenesis. Copies undamaged DNA at stalled replication forks, which arise in vivo from mismatched or misaligned primer ends. These misaligned primers can be extended by PolIV. Exhibits no 3'-5' exonuclease (proofreading) activity. May be involved in translesional synthesis, in conjunction with the beta clamp from PolIII.</text>
</comment>
<dbReference type="Gene3D" id="3.30.70.270">
    <property type="match status" value="1"/>
</dbReference>
<dbReference type="CDD" id="cd03586">
    <property type="entry name" value="PolY_Pol_IV_kappa"/>
    <property type="match status" value="1"/>
</dbReference>
<dbReference type="Pfam" id="PF11798">
    <property type="entry name" value="IMS_HHH"/>
    <property type="match status" value="1"/>
</dbReference>
<keyword evidence="6 12" id="KW-0479">Metal-binding</keyword>
<feature type="site" description="Substrate discrimination" evidence="12">
    <location>
        <position position="14"/>
    </location>
</feature>
<evidence type="ECO:0000256" key="5">
    <source>
        <dbReference type="ARBA" id="ARBA00022705"/>
    </source>
</evidence>
<evidence type="ECO:0000313" key="15">
    <source>
        <dbReference type="Proteomes" id="UP000823634"/>
    </source>
</evidence>
<dbReference type="PANTHER" id="PTHR11076:SF33">
    <property type="entry name" value="DNA POLYMERASE KAPPA"/>
    <property type="match status" value="1"/>
</dbReference>
<keyword evidence="8 12" id="KW-0460">Magnesium</keyword>
<dbReference type="Pfam" id="PF00817">
    <property type="entry name" value="IMS"/>
    <property type="match status" value="1"/>
</dbReference>
<dbReference type="InterPro" id="IPR017961">
    <property type="entry name" value="DNA_pol_Y-fam_little_finger"/>
</dbReference>
<dbReference type="PROSITE" id="PS50173">
    <property type="entry name" value="UMUC"/>
    <property type="match status" value="1"/>
</dbReference>
<dbReference type="FunFam" id="3.30.1490.100:FF:000004">
    <property type="entry name" value="DNA polymerase IV"/>
    <property type="match status" value="1"/>
</dbReference>
<sequence length="399" mass="44909">MGRLIMHIDLNAFYATAEEIRNPALRGKPILIGHEGRSGIVSTASYTARRKGCHSGQPMFQALRLCPEAVVIQPDFHYYEVLSLSFFAYLSSYSRLIEKASIDEAYVDMTKPLLKSKDPVAYLRAMQLDLKAKTGLSCSIGLAKTKWLAKMGSDLHKPLGLTIIRQRDIEKIVYPLPIESFWGIGKKTAPELREKGCKTIGDLASRLKEGDEEIYRLLGKFAYTCLDWVRGKGDDEIVVEPEEAKSIGNSTTLSRDCSGFDEVSPEVRKLSEEVARRAKEAKKSGLTLTLSVKDTQFRMHSRSKTFEEPLSDASTIYAEAESLYRKSFEAMDVRLVGISLSKLVNPLKRTVQMTIWNYEEYENADKTRKIINEINRKLSKPLLKRGSEVERKGGKGDGH</sequence>
<dbReference type="InterPro" id="IPR024728">
    <property type="entry name" value="PolY_HhH_motif"/>
</dbReference>
<dbReference type="Pfam" id="PF11799">
    <property type="entry name" value="IMS_C"/>
    <property type="match status" value="1"/>
</dbReference>
<dbReference type="EMBL" id="JADINA010000021">
    <property type="protein sequence ID" value="MBO8426318.1"/>
    <property type="molecule type" value="Genomic_DNA"/>
</dbReference>
<dbReference type="GO" id="GO:0009432">
    <property type="term" value="P:SOS response"/>
    <property type="evidence" value="ECO:0007669"/>
    <property type="project" value="TreeGrafter"/>
</dbReference>
<reference evidence="14" key="1">
    <citation type="submission" date="2020-10" db="EMBL/GenBank/DDBJ databases">
        <authorList>
            <person name="Gilroy R."/>
        </authorList>
    </citation>
    <scope>NUCLEOTIDE SEQUENCE</scope>
    <source>
        <strain evidence="14">17113</strain>
    </source>
</reference>
<evidence type="ECO:0000256" key="7">
    <source>
        <dbReference type="ARBA" id="ARBA00022763"/>
    </source>
</evidence>
<comment type="catalytic activity">
    <reaction evidence="11 12">
        <text>DNA(n) + a 2'-deoxyribonucleoside 5'-triphosphate = DNA(n+1) + diphosphate</text>
        <dbReference type="Rhea" id="RHEA:22508"/>
        <dbReference type="Rhea" id="RHEA-COMP:17339"/>
        <dbReference type="Rhea" id="RHEA-COMP:17340"/>
        <dbReference type="ChEBI" id="CHEBI:33019"/>
        <dbReference type="ChEBI" id="CHEBI:61560"/>
        <dbReference type="ChEBI" id="CHEBI:173112"/>
        <dbReference type="EC" id="2.7.7.7"/>
    </reaction>
</comment>
<dbReference type="Gene3D" id="1.10.150.20">
    <property type="entry name" value="5' to 3' exonuclease, C-terminal subdomain"/>
    <property type="match status" value="1"/>
</dbReference>
<keyword evidence="3 12" id="KW-0808">Transferase</keyword>
<feature type="active site" evidence="12">
    <location>
        <position position="104"/>
    </location>
</feature>
<dbReference type="EC" id="2.7.7.7" evidence="12"/>
<dbReference type="InterPro" id="IPR036775">
    <property type="entry name" value="DNA_pol_Y-fam_lit_finger_sf"/>
</dbReference>
<feature type="domain" description="UmuC" evidence="13">
    <location>
        <begin position="5"/>
        <end position="185"/>
    </location>
</feature>
<gene>
    <name evidence="12" type="primary">dinB</name>
    <name evidence="14" type="ORF">IAC61_03240</name>
</gene>
<feature type="binding site" evidence="12">
    <location>
        <position position="103"/>
    </location>
    <ligand>
        <name>Mg(2+)</name>
        <dbReference type="ChEBI" id="CHEBI:18420"/>
    </ligand>
</feature>
<dbReference type="GO" id="GO:0003684">
    <property type="term" value="F:damaged DNA binding"/>
    <property type="evidence" value="ECO:0007669"/>
    <property type="project" value="InterPro"/>
</dbReference>
<comment type="subunit">
    <text evidence="12">Monomer.</text>
</comment>
<evidence type="ECO:0000256" key="4">
    <source>
        <dbReference type="ARBA" id="ARBA00022695"/>
    </source>
</evidence>
<keyword evidence="7 12" id="KW-0227">DNA damage</keyword>
<evidence type="ECO:0000256" key="3">
    <source>
        <dbReference type="ARBA" id="ARBA00022679"/>
    </source>
</evidence>
<dbReference type="SUPFAM" id="SSF56672">
    <property type="entry name" value="DNA/RNA polymerases"/>
    <property type="match status" value="1"/>
</dbReference>
<evidence type="ECO:0000256" key="10">
    <source>
        <dbReference type="ARBA" id="ARBA00023204"/>
    </source>
</evidence>
<dbReference type="GO" id="GO:0042276">
    <property type="term" value="P:error-prone translesion synthesis"/>
    <property type="evidence" value="ECO:0007669"/>
    <property type="project" value="TreeGrafter"/>
</dbReference>
<keyword evidence="9 12" id="KW-0239">DNA-directed DNA polymerase</keyword>
<keyword evidence="5 12" id="KW-0235">DNA replication</keyword>
<dbReference type="Gene3D" id="3.30.1490.100">
    <property type="entry name" value="DNA polymerase, Y-family, little finger domain"/>
    <property type="match status" value="1"/>
</dbReference>
<evidence type="ECO:0000256" key="12">
    <source>
        <dbReference type="HAMAP-Rule" id="MF_01113"/>
    </source>
</evidence>
<evidence type="ECO:0000259" key="13">
    <source>
        <dbReference type="PROSITE" id="PS50173"/>
    </source>
</evidence>
<feature type="binding site" evidence="12">
    <location>
        <position position="9"/>
    </location>
    <ligand>
        <name>Mg(2+)</name>
        <dbReference type="ChEBI" id="CHEBI:18420"/>
    </ligand>
</feature>
<dbReference type="Proteomes" id="UP000823634">
    <property type="component" value="Unassembled WGS sequence"/>
</dbReference>
<evidence type="ECO:0000313" key="14">
    <source>
        <dbReference type="EMBL" id="MBO8426318.1"/>
    </source>
</evidence>
<dbReference type="GO" id="GO:0005829">
    <property type="term" value="C:cytosol"/>
    <property type="evidence" value="ECO:0007669"/>
    <property type="project" value="TreeGrafter"/>
</dbReference>
<dbReference type="InterPro" id="IPR043502">
    <property type="entry name" value="DNA/RNA_pol_sf"/>
</dbReference>
<keyword evidence="2 12" id="KW-0515">Mutator protein</keyword>
<dbReference type="InterPro" id="IPR050116">
    <property type="entry name" value="DNA_polymerase-Y"/>
</dbReference>
<protein>
    <recommendedName>
        <fullName evidence="12">DNA polymerase IV</fullName>
        <shortName evidence="12">Pol IV</shortName>
        <ecNumber evidence="12">2.7.7.7</ecNumber>
    </recommendedName>
</protein>
<dbReference type="InterPro" id="IPR022880">
    <property type="entry name" value="DNApol_IV"/>
</dbReference>
<proteinExistence type="inferred from homology"/>
<dbReference type="AlphaFoldDB" id="A0A9D9DES0"/>
<keyword evidence="10 12" id="KW-0234">DNA repair</keyword>
<comment type="caution">
    <text evidence="14">The sequence shown here is derived from an EMBL/GenBank/DDBJ whole genome shotgun (WGS) entry which is preliminary data.</text>
</comment>
<comment type="subcellular location">
    <subcellularLocation>
        <location evidence="12">Cytoplasm</location>
    </subcellularLocation>
</comment>
<organism evidence="14 15">
    <name type="scientific">Candidatus Alloenteromonas pullistercoris</name>
    <dbReference type="NCBI Taxonomy" id="2840785"/>
    <lineage>
        <taxon>Bacteria</taxon>
        <taxon>Bacillati</taxon>
        <taxon>Bacillota</taxon>
        <taxon>Bacillota incertae sedis</taxon>
        <taxon>Candidatus Alloenteromonas</taxon>
    </lineage>
</organism>
<name>A0A9D9DES0_9FIRM</name>
<dbReference type="PANTHER" id="PTHR11076">
    <property type="entry name" value="DNA REPAIR POLYMERASE UMUC / TRANSFERASE FAMILY MEMBER"/>
    <property type="match status" value="1"/>
</dbReference>
<keyword evidence="4 12" id="KW-0548">Nucleotidyltransferase</keyword>
<accession>A0A9D9DES0</accession>
<keyword evidence="12" id="KW-0238">DNA-binding</keyword>
<evidence type="ECO:0000256" key="9">
    <source>
        <dbReference type="ARBA" id="ARBA00022932"/>
    </source>
</evidence>
<evidence type="ECO:0000256" key="2">
    <source>
        <dbReference type="ARBA" id="ARBA00022457"/>
    </source>
</evidence>
<reference evidence="14" key="2">
    <citation type="journal article" date="2021" name="PeerJ">
        <title>Extensive microbial diversity within the chicken gut microbiome revealed by metagenomics and culture.</title>
        <authorList>
            <person name="Gilroy R."/>
            <person name="Ravi A."/>
            <person name="Getino M."/>
            <person name="Pursley I."/>
            <person name="Horton D.L."/>
            <person name="Alikhan N.F."/>
            <person name="Baker D."/>
            <person name="Gharbi K."/>
            <person name="Hall N."/>
            <person name="Watson M."/>
            <person name="Adriaenssens E.M."/>
            <person name="Foster-Nyarko E."/>
            <person name="Jarju S."/>
            <person name="Secka A."/>
            <person name="Antonio M."/>
            <person name="Oren A."/>
            <person name="Chaudhuri R.R."/>
            <person name="La Ragione R."/>
            <person name="Hildebrand F."/>
            <person name="Pallen M.J."/>
        </authorList>
    </citation>
    <scope>NUCLEOTIDE SEQUENCE</scope>
    <source>
        <strain evidence="14">17113</strain>
    </source>
</reference>
<dbReference type="GO" id="GO:0003887">
    <property type="term" value="F:DNA-directed DNA polymerase activity"/>
    <property type="evidence" value="ECO:0007669"/>
    <property type="project" value="UniProtKB-UniRule"/>
</dbReference>